<dbReference type="AlphaFoldDB" id="A0A0F9UVA7"/>
<evidence type="ECO:0008006" key="2">
    <source>
        <dbReference type="Google" id="ProtNLM"/>
    </source>
</evidence>
<dbReference type="PROSITE" id="PS51257">
    <property type="entry name" value="PROKAR_LIPOPROTEIN"/>
    <property type="match status" value="1"/>
</dbReference>
<comment type="caution">
    <text evidence="1">The sequence shown here is derived from an EMBL/GenBank/DDBJ whole genome shotgun (WGS) entry which is preliminary data.</text>
</comment>
<reference evidence="1" key="1">
    <citation type="journal article" date="2015" name="Nature">
        <title>Complex archaea that bridge the gap between prokaryotes and eukaryotes.</title>
        <authorList>
            <person name="Spang A."/>
            <person name="Saw J.H."/>
            <person name="Jorgensen S.L."/>
            <person name="Zaremba-Niedzwiedzka K."/>
            <person name="Martijn J."/>
            <person name="Lind A.E."/>
            <person name="van Eijk R."/>
            <person name="Schleper C."/>
            <person name="Guy L."/>
            <person name="Ettema T.J."/>
        </authorList>
    </citation>
    <scope>NUCLEOTIDE SEQUENCE</scope>
</reference>
<organism evidence="1">
    <name type="scientific">marine sediment metagenome</name>
    <dbReference type="NCBI Taxonomy" id="412755"/>
    <lineage>
        <taxon>unclassified sequences</taxon>
        <taxon>metagenomes</taxon>
        <taxon>ecological metagenomes</taxon>
    </lineage>
</organism>
<sequence>MNKTTAAVMLWLSVALLGCDLENPEAAKADRLLVNLYADVAVENAIIRQHTIFPYHFEQDSTKLNKLGRRDLGVLIRRYLEYPGRLNVRQGQVPDDLYEGRLETILRHLRQAGVSADRMKIGDELAGGDGMLSSNVVLILADDLDDSSLWKTDDNDE</sequence>
<dbReference type="EMBL" id="LAZR01000061">
    <property type="protein sequence ID" value="KKN96975.1"/>
    <property type="molecule type" value="Genomic_DNA"/>
</dbReference>
<accession>A0A0F9UVA7</accession>
<gene>
    <name evidence="1" type="ORF">LCGC14_0162250</name>
</gene>
<evidence type="ECO:0000313" key="1">
    <source>
        <dbReference type="EMBL" id="KKN96975.1"/>
    </source>
</evidence>
<proteinExistence type="predicted"/>
<name>A0A0F9UVA7_9ZZZZ</name>
<protein>
    <recommendedName>
        <fullName evidence="2">OmpA-like domain-containing protein</fullName>
    </recommendedName>
</protein>